<feature type="compositionally biased region" description="Basic and acidic residues" evidence="1">
    <location>
        <begin position="68"/>
        <end position="80"/>
    </location>
</feature>
<evidence type="ECO:0000313" key="2">
    <source>
        <dbReference type="EMBL" id="AKH47240.1"/>
    </source>
</evidence>
<feature type="compositionally biased region" description="Basic residues" evidence="1">
    <location>
        <begin position="81"/>
        <end position="90"/>
    </location>
</feature>
<reference evidence="2" key="1">
    <citation type="journal article" date="2015" name="Front. Microbiol.">
        <title>Combining genomic sequencing methods to explore viral diversity and reveal potential virus-host interactions.</title>
        <authorList>
            <person name="Chow C.E."/>
            <person name="Winget D.M."/>
            <person name="White R.A.III."/>
            <person name="Hallam S.J."/>
            <person name="Suttle C.A."/>
        </authorList>
    </citation>
    <scope>NUCLEOTIDE SEQUENCE</scope>
    <source>
        <strain evidence="2">Anoxic2_5</strain>
    </source>
</reference>
<dbReference type="EMBL" id="KR029589">
    <property type="protein sequence ID" value="AKH47240.1"/>
    <property type="molecule type" value="Genomic_DNA"/>
</dbReference>
<sequence length="90" mass="9440">MWRAGVRPSATGAGTQCQGVQGLPAPGRGELHPSPGPHGRGRPTAGGFGRGQHRIGDAGRGGTRPVGHRAEQQRRDEGQPRHRRRGMAAP</sequence>
<feature type="region of interest" description="Disordered" evidence="1">
    <location>
        <begin position="1"/>
        <end position="90"/>
    </location>
</feature>
<name>A0A0F7L5S1_9VIRU</name>
<reference evidence="2" key="2">
    <citation type="submission" date="2015-03" db="EMBL/GenBank/DDBJ databases">
        <authorList>
            <person name="Chow C.-E.T."/>
            <person name="Winget D.M."/>
            <person name="White R.A.III."/>
            <person name="Hallam S.J."/>
            <person name="Suttle C.A."/>
        </authorList>
    </citation>
    <scope>NUCLEOTIDE SEQUENCE</scope>
    <source>
        <strain evidence="2">Anoxic2_5</strain>
    </source>
</reference>
<organism evidence="2">
    <name type="scientific">uncultured marine virus</name>
    <dbReference type="NCBI Taxonomy" id="186617"/>
    <lineage>
        <taxon>Viruses</taxon>
        <taxon>environmental samples</taxon>
    </lineage>
</organism>
<protein>
    <submittedName>
        <fullName evidence="2">Uncharacterized protein</fullName>
    </submittedName>
</protein>
<evidence type="ECO:0000256" key="1">
    <source>
        <dbReference type="SAM" id="MobiDB-lite"/>
    </source>
</evidence>
<accession>A0A0F7L5S1</accession>
<proteinExistence type="predicted"/>